<reference evidence="9" key="1">
    <citation type="journal article" date="2019" name="Int. J. Syst. Evol. Microbiol.">
        <title>The Global Catalogue of Microorganisms (GCM) 10K type strain sequencing project: providing services to taxonomists for standard genome sequencing and annotation.</title>
        <authorList>
            <consortium name="The Broad Institute Genomics Platform"/>
            <consortium name="The Broad Institute Genome Sequencing Center for Infectious Disease"/>
            <person name="Wu L."/>
            <person name="Ma J."/>
        </authorList>
    </citation>
    <scope>NUCLEOTIDE SEQUENCE [LARGE SCALE GENOMIC DNA]</scope>
    <source>
        <strain evidence="9">JCM 3272</strain>
    </source>
</reference>
<evidence type="ECO:0000259" key="6">
    <source>
        <dbReference type="PROSITE" id="PS51192"/>
    </source>
</evidence>
<keyword evidence="5" id="KW-0067">ATP-binding</keyword>
<evidence type="ECO:0008006" key="10">
    <source>
        <dbReference type="Google" id="ProtNLM"/>
    </source>
</evidence>
<dbReference type="InterPro" id="IPR014905">
    <property type="entry name" value="HIRAN"/>
</dbReference>
<dbReference type="Pfam" id="PF00271">
    <property type="entry name" value="Helicase_C"/>
    <property type="match status" value="1"/>
</dbReference>
<dbReference type="PROSITE" id="PS51192">
    <property type="entry name" value="HELICASE_ATP_BIND_1"/>
    <property type="match status" value="1"/>
</dbReference>
<dbReference type="InterPro" id="IPR001650">
    <property type="entry name" value="Helicase_C-like"/>
</dbReference>
<dbReference type="CDD" id="cd17921">
    <property type="entry name" value="DEXHc_Ski2"/>
    <property type="match status" value="1"/>
</dbReference>
<evidence type="ECO:0000313" key="9">
    <source>
        <dbReference type="Proteomes" id="UP001501444"/>
    </source>
</evidence>
<name>A0ABP5SY49_9ACTN</name>
<accession>A0ABP5SY49</accession>
<sequence>MVALESVAPTAIAALTGFILARDVAEVARFGALGQQWLPVVGERVAEQAENGVLDLSDAAALAAYGLTARAARGLVTLWRRGDLIAGQQAAADLRQASALLLDACVVDTWTLVDCLAHVVEDIVATSPWRMLHRASSWNPRWRRYVRGLALAEHPVVQVWPSQRRALDAGLLAPNPANLTVTMPTSAGKTFVAEWAILHALAEPASDGQPDKLAVYVVPSRALAGEVERHLTDRLGVAGLRVSGLFGGAEHVQFELRLIATTDVLVVTSEKLDLLLRNDPGAADRLALVLVDEGHLLGEGDRGLRLELLLTRILRRAATARMVVLSAVLPNAADIAGWLDPAGNAEPVRIDWSPSQLRVGVFHWRGQVRDGQHGVIDYVDHDHEAGFFLPYVLTRRVPRTLPFPREKKDIAAALAVHFDRLGPVLIASPTKPKAVAAARALQQSCERDGILLGANAASELEPDVLAERNRLAVEMASEVGPGSELITMVLSGIGYHHADVPEAVRQRLEAAYRAGTIRVLCATSTLSQGVNLPTKTVIIPDTWRGPGQQITVREFWNLAGRAGRAFRETEGHVILVADTEAQARRLASRYLSRTNTEPVTSRLYELYRRLAVARLGRTQMSVAELAALDLPDPIGSDTDALAWVETLDFQLLELLGEEVVDTADEALLLDAVTRALGETLAAHQFGAREIPLAPLAKLAARRVRALVAAVPDRATRAAFVRTGLSVAGCHDALTAATELAEAINANPALLSEEAWPLLRSMLLHHAVTVSEIRRSCESKGIDPAVLPALAGDWIDGVPLDRLRQHHGAPMAAGDAMRFTSMLDRIVVQDLAWVLSAILQMLELRLGQPATGPISAVSAMAKYGVPTVAACYAASIGIRDRAAAKAIGELYSTDATGGFPAFLEWIAQLSPAQAGKIAGPTLAKLLDRAAALLTPRNALHLITSGRGVLRVPLRGVRYADGRFLLRTWVGVGTSVELVRDYDNPVDPNAIEVRWRILGDWRLGYLAREVARVLAPYMDDEDNPPIVARIAVRPVIPTTDAYAPAAEEAADRLLWQRDVVQLDLTLRG</sequence>
<dbReference type="Gene3D" id="3.40.50.300">
    <property type="entry name" value="P-loop containing nucleotide triphosphate hydrolases"/>
    <property type="match status" value="2"/>
</dbReference>
<organism evidence="8 9">
    <name type="scientific">Dactylosporangium salmoneum</name>
    <dbReference type="NCBI Taxonomy" id="53361"/>
    <lineage>
        <taxon>Bacteria</taxon>
        <taxon>Bacillati</taxon>
        <taxon>Actinomycetota</taxon>
        <taxon>Actinomycetes</taxon>
        <taxon>Micromonosporales</taxon>
        <taxon>Micromonosporaceae</taxon>
        <taxon>Dactylosporangium</taxon>
    </lineage>
</organism>
<evidence type="ECO:0000313" key="8">
    <source>
        <dbReference type="EMBL" id="GAA2339078.1"/>
    </source>
</evidence>
<keyword evidence="4" id="KW-0347">Helicase</keyword>
<dbReference type="Proteomes" id="UP001501444">
    <property type="component" value="Unassembled WGS sequence"/>
</dbReference>
<dbReference type="PANTHER" id="PTHR47961">
    <property type="entry name" value="DNA POLYMERASE THETA, PUTATIVE (AFU_ORTHOLOGUE AFUA_1G05260)-RELATED"/>
    <property type="match status" value="1"/>
</dbReference>
<dbReference type="InterPro" id="IPR027417">
    <property type="entry name" value="P-loop_NTPase"/>
</dbReference>
<keyword evidence="3" id="KW-0378">Hydrolase</keyword>
<evidence type="ECO:0000256" key="1">
    <source>
        <dbReference type="ARBA" id="ARBA00022723"/>
    </source>
</evidence>
<feature type="domain" description="Helicase C-terminal" evidence="7">
    <location>
        <begin position="440"/>
        <end position="607"/>
    </location>
</feature>
<dbReference type="InterPro" id="IPR011545">
    <property type="entry name" value="DEAD/DEAH_box_helicase_dom"/>
</dbReference>
<evidence type="ECO:0000256" key="4">
    <source>
        <dbReference type="ARBA" id="ARBA00022806"/>
    </source>
</evidence>
<dbReference type="SUPFAM" id="SSF52540">
    <property type="entry name" value="P-loop containing nucleoside triphosphate hydrolases"/>
    <property type="match status" value="1"/>
</dbReference>
<protein>
    <recommendedName>
        <fullName evidence="10">DEAD/DEAH box helicase</fullName>
    </recommendedName>
</protein>
<dbReference type="PANTHER" id="PTHR47961:SF10">
    <property type="entry name" value="ATP-DEPENDENT DNA HELICASE HEL308"/>
    <property type="match status" value="1"/>
</dbReference>
<keyword evidence="2" id="KW-0547">Nucleotide-binding</keyword>
<dbReference type="SMART" id="SM00487">
    <property type="entry name" value="DEXDc"/>
    <property type="match status" value="1"/>
</dbReference>
<dbReference type="PROSITE" id="PS51194">
    <property type="entry name" value="HELICASE_CTER"/>
    <property type="match status" value="1"/>
</dbReference>
<dbReference type="EMBL" id="BAAARV010000019">
    <property type="protein sequence ID" value="GAA2339078.1"/>
    <property type="molecule type" value="Genomic_DNA"/>
</dbReference>
<evidence type="ECO:0000259" key="7">
    <source>
        <dbReference type="PROSITE" id="PS51194"/>
    </source>
</evidence>
<evidence type="ECO:0000256" key="2">
    <source>
        <dbReference type="ARBA" id="ARBA00022741"/>
    </source>
</evidence>
<comment type="caution">
    <text evidence="8">The sequence shown here is derived from an EMBL/GenBank/DDBJ whole genome shotgun (WGS) entry which is preliminary data.</text>
</comment>
<evidence type="ECO:0000256" key="5">
    <source>
        <dbReference type="ARBA" id="ARBA00022840"/>
    </source>
</evidence>
<keyword evidence="9" id="KW-1185">Reference proteome</keyword>
<dbReference type="InterPro" id="IPR050474">
    <property type="entry name" value="Hel308_SKI2-like"/>
</dbReference>
<gene>
    <name evidence="8" type="ORF">GCM10010170_020970</name>
</gene>
<dbReference type="SMART" id="SM00910">
    <property type="entry name" value="HIRAN"/>
    <property type="match status" value="1"/>
</dbReference>
<proteinExistence type="predicted"/>
<dbReference type="Pfam" id="PF08797">
    <property type="entry name" value="HIRAN"/>
    <property type="match status" value="1"/>
</dbReference>
<evidence type="ECO:0000256" key="3">
    <source>
        <dbReference type="ARBA" id="ARBA00022801"/>
    </source>
</evidence>
<keyword evidence="1" id="KW-0479">Metal-binding</keyword>
<dbReference type="InterPro" id="IPR014001">
    <property type="entry name" value="Helicase_ATP-bd"/>
</dbReference>
<dbReference type="SMART" id="SM00490">
    <property type="entry name" value="HELICc"/>
    <property type="match status" value="1"/>
</dbReference>
<dbReference type="Gene3D" id="3.30.70.2330">
    <property type="match status" value="1"/>
</dbReference>
<feature type="domain" description="Helicase ATP-binding" evidence="6">
    <location>
        <begin position="170"/>
        <end position="339"/>
    </location>
</feature>
<dbReference type="Pfam" id="PF00270">
    <property type="entry name" value="DEAD"/>
    <property type="match status" value="1"/>
</dbReference>